<accession>A0A6J3LV46</accession>
<feature type="compositionally biased region" description="Low complexity" evidence="1">
    <location>
        <begin position="7"/>
        <end position="21"/>
    </location>
</feature>
<feature type="region of interest" description="Disordered" evidence="1">
    <location>
        <begin position="135"/>
        <end position="195"/>
    </location>
</feature>
<evidence type="ECO:0000313" key="3">
    <source>
        <dbReference type="RefSeq" id="XP_033456671.1"/>
    </source>
</evidence>
<dbReference type="GeneID" id="54364913"/>
<evidence type="ECO:0000313" key="2">
    <source>
        <dbReference type="Proteomes" id="UP000504637"/>
    </source>
</evidence>
<feature type="compositionally biased region" description="Polar residues" evidence="1">
    <location>
        <begin position="139"/>
        <end position="157"/>
    </location>
</feature>
<dbReference type="OrthoDB" id="5423493at2759"/>
<dbReference type="Proteomes" id="UP000504637">
    <property type="component" value="Unplaced"/>
</dbReference>
<protein>
    <submittedName>
        <fullName evidence="3">Uncharacterized protein</fullName>
    </submittedName>
</protein>
<reference evidence="3" key="3">
    <citation type="submission" date="2025-08" db="UniProtKB">
        <authorList>
            <consortium name="RefSeq"/>
        </authorList>
    </citation>
    <scope>IDENTIFICATION</scope>
    <source>
        <strain evidence="3">CBS 342.82</strain>
    </source>
</reference>
<feature type="region of interest" description="Disordered" evidence="1">
    <location>
        <begin position="229"/>
        <end position="385"/>
    </location>
</feature>
<reference evidence="3" key="2">
    <citation type="submission" date="2020-04" db="EMBL/GenBank/DDBJ databases">
        <authorList>
            <consortium name="NCBI Genome Project"/>
        </authorList>
    </citation>
    <scope>NUCLEOTIDE SEQUENCE</scope>
    <source>
        <strain evidence="3">CBS 342.82</strain>
    </source>
</reference>
<feature type="compositionally biased region" description="Low complexity" evidence="1">
    <location>
        <begin position="545"/>
        <end position="566"/>
    </location>
</feature>
<sequence length="644" mass="69491">MARLRKAAAAQPAATTALAARHALREKTNTTRVNTASRNDDSNTENLVKDKKAARSRTRASQSKIGNEEHMMTGGLGQRGTGTGTEEEGVDARTDNLTTAATARGQRRPARAARKVMQSDRDKQVLAEVRKRMEATARGQRTNGPEAVATSQASAPSTDILVHKSPGLSSPPVQDRAPVGIGRRRSSTVQPPGSVLRLQNTPALESSLLALKNFRRRPRQHSILHMVQQRTASARPSAAHVTDREHSTLSGLDLGLDTDDDDVDDFAPDAEGTPIKVAAPVSDLTKSANLRERSSSITSEHVDQSTTGRSKRQKVAVPTSQVPDSQIDQADDDDDVVIPSSRRSTSPVDREVLVINSETSSLSSTPPTEPPSPIPGCALPNDDAVIPSTEEGHRVLHSAEHDFDDEGVDQTLADPLSSSPQRPGPMNMAPGGTQAEPLSQFSPPPAHRTAKRTRNVKSNTVLTAALTSLLPKRRRIIGPRARRNNDDFDAQSDSDQTDVHQDTSLFEDEEDELARSSRRPPSRAAPQMTRSGRAEASNRSAGQRKAASAAANASKNTAKTTSTTSKPTRRTYGRGNTTSDQENEEQIDDGSEGSGVDVSTTMHEVAQGKELEDARKKFAEVDDWAMEFESMSAEDHRSSSQGWR</sequence>
<evidence type="ECO:0000256" key="1">
    <source>
        <dbReference type="SAM" id="MobiDB-lite"/>
    </source>
</evidence>
<keyword evidence="2" id="KW-1185">Reference proteome</keyword>
<feature type="compositionally biased region" description="Polar residues" evidence="1">
    <location>
        <begin position="295"/>
        <end position="308"/>
    </location>
</feature>
<feature type="compositionally biased region" description="Gly residues" evidence="1">
    <location>
        <begin position="74"/>
        <end position="83"/>
    </location>
</feature>
<reference evidence="3" key="1">
    <citation type="submission" date="2020-01" db="EMBL/GenBank/DDBJ databases">
        <authorList>
            <consortium name="DOE Joint Genome Institute"/>
            <person name="Haridas S."/>
            <person name="Albert R."/>
            <person name="Binder M."/>
            <person name="Bloem J."/>
            <person name="Labutti K."/>
            <person name="Salamov A."/>
            <person name="Andreopoulos B."/>
            <person name="Baker S.E."/>
            <person name="Barry K."/>
            <person name="Bills G."/>
            <person name="Bluhm B.H."/>
            <person name="Cannon C."/>
            <person name="Castanera R."/>
            <person name="Culley D.E."/>
            <person name="Daum C."/>
            <person name="Ezra D."/>
            <person name="Gonzalez J.B."/>
            <person name="Henrissat B."/>
            <person name="Kuo A."/>
            <person name="Liang C."/>
            <person name="Lipzen A."/>
            <person name="Lutzoni F."/>
            <person name="Magnuson J."/>
            <person name="Mondo S."/>
            <person name="Nolan M."/>
            <person name="Ohm R."/>
            <person name="Pangilinan J."/>
            <person name="Park H.-J."/>
            <person name="Ramirez L."/>
            <person name="Alfaro M."/>
            <person name="Sun H."/>
            <person name="Tritt A."/>
            <person name="Yoshinaga Y."/>
            <person name="Zwiers L.-H."/>
            <person name="Turgeon B.G."/>
            <person name="Goodwin S.B."/>
            <person name="Spatafora J.W."/>
            <person name="Crous P.W."/>
            <person name="Grigoriev I.V."/>
        </authorList>
    </citation>
    <scope>NUCLEOTIDE SEQUENCE</scope>
    <source>
        <strain evidence="3">CBS 342.82</strain>
    </source>
</reference>
<feature type="compositionally biased region" description="Basic residues" evidence="1">
    <location>
        <begin position="105"/>
        <end position="114"/>
    </location>
</feature>
<organism evidence="3">
    <name type="scientific">Dissoconium aciculare CBS 342.82</name>
    <dbReference type="NCBI Taxonomy" id="1314786"/>
    <lineage>
        <taxon>Eukaryota</taxon>
        <taxon>Fungi</taxon>
        <taxon>Dikarya</taxon>
        <taxon>Ascomycota</taxon>
        <taxon>Pezizomycotina</taxon>
        <taxon>Dothideomycetes</taxon>
        <taxon>Dothideomycetidae</taxon>
        <taxon>Mycosphaerellales</taxon>
        <taxon>Dissoconiaceae</taxon>
        <taxon>Dissoconium</taxon>
    </lineage>
</organism>
<proteinExistence type="predicted"/>
<feature type="region of interest" description="Disordered" evidence="1">
    <location>
        <begin position="403"/>
        <end position="459"/>
    </location>
</feature>
<feature type="region of interest" description="Disordered" evidence="1">
    <location>
        <begin position="473"/>
        <end position="611"/>
    </location>
</feature>
<name>A0A6J3LV46_9PEZI</name>
<dbReference type="RefSeq" id="XP_033456671.1">
    <property type="nucleotide sequence ID" value="XM_033607113.1"/>
</dbReference>
<feature type="compositionally biased region" description="Acidic residues" evidence="1">
    <location>
        <begin position="581"/>
        <end position="591"/>
    </location>
</feature>
<feature type="compositionally biased region" description="Acidic residues" evidence="1">
    <location>
        <begin position="256"/>
        <end position="268"/>
    </location>
</feature>
<feature type="compositionally biased region" description="Acidic residues" evidence="1">
    <location>
        <begin position="487"/>
        <end position="496"/>
    </location>
</feature>
<gene>
    <name evidence="3" type="ORF">K489DRAFT_404257</name>
</gene>
<dbReference type="AlphaFoldDB" id="A0A6J3LV46"/>
<feature type="compositionally biased region" description="Basic residues" evidence="1">
    <location>
        <begin position="473"/>
        <end position="482"/>
    </location>
</feature>
<feature type="compositionally biased region" description="Low complexity" evidence="1">
    <location>
        <begin position="357"/>
        <end position="366"/>
    </location>
</feature>
<feature type="region of interest" description="Disordered" evidence="1">
    <location>
        <begin position="1"/>
        <end position="121"/>
    </location>
</feature>